<dbReference type="GO" id="GO:0005525">
    <property type="term" value="F:GTP binding"/>
    <property type="evidence" value="ECO:0007669"/>
    <property type="project" value="UniProtKB-KW"/>
</dbReference>
<protein>
    <submittedName>
        <fullName evidence="4">Leucine-rich repeat-containing protein</fullName>
    </submittedName>
</protein>
<dbReference type="Gene3D" id="3.40.50.300">
    <property type="entry name" value="P-loop containing nucleotide triphosphate hydrolases"/>
    <property type="match status" value="1"/>
</dbReference>
<dbReference type="InterPro" id="IPR027417">
    <property type="entry name" value="P-loop_NTPase"/>
</dbReference>
<comment type="caution">
    <text evidence="4">The sequence shown here is derived from an EMBL/GenBank/DDBJ whole genome shotgun (WGS) entry which is preliminary data.</text>
</comment>
<dbReference type="RefSeq" id="XP_020438664.1">
    <property type="nucleotide sequence ID" value="XM_020571390.1"/>
</dbReference>
<keyword evidence="1" id="KW-0547">Nucleotide-binding</keyword>
<dbReference type="Proteomes" id="UP000001396">
    <property type="component" value="Unassembled WGS sequence"/>
</dbReference>
<accession>D3AW86</accession>
<dbReference type="AlphaFoldDB" id="D3AW86"/>
<name>D3AW86_HETP5</name>
<dbReference type="FunCoup" id="D3AW86">
    <property type="interactions" value="805"/>
</dbReference>
<feature type="compositionally biased region" description="Basic and acidic residues" evidence="3">
    <location>
        <begin position="171"/>
        <end position="195"/>
    </location>
</feature>
<dbReference type="GO" id="GO:0007264">
    <property type="term" value="P:small GTPase-mediated signal transduction"/>
    <property type="evidence" value="ECO:0007669"/>
    <property type="project" value="InterPro"/>
</dbReference>
<dbReference type="STRING" id="670386.D3AW86"/>
<feature type="region of interest" description="Disordered" evidence="3">
    <location>
        <begin position="171"/>
        <end position="201"/>
    </location>
</feature>
<dbReference type="InterPro" id="IPR001806">
    <property type="entry name" value="Small_GTPase"/>
</dbReference>
<dbReference type="GeneID" id="31355894"/>
<dbReference type="SUPFAM" id="SSF52540">
    <property type="entry name" value="P-loop containing nucleoside triphosphate hydrolases"/>
    <property type="match status" value="1"/>
</dbReference>
<evidence type="ECO:0000313" key="5">
    <source>
        <dbReference type="Proteomes" id="UP000001396"/>
    </source>
</evidence>
<dbReference type="SMART" id="SM00174">
    <property type="entry name" value="RHO"/>
    <property type="match status" value="1"/>
</dbReference>
<dbReference type="GO" id="GO:0003924">
    <property type="term" value="F:GTPase activity"/>
    <property type="evidence" value="ECO:0007669"/>
    <property type="project" value="InterPro"/>
</dbReference>
<dbReference type="InterPro" id="IPR003578">
    <property type="entry name" value="Small_GTPase_Rho"/>
</dbReference>
<keyword evidence="2" id="KW-0342">GTP-binding</keyword>
<evidence type="ECO:0000313" key="4">
    <source>
        <dbReference type="EMBL" id="EFA86559.1"/>
    </source>
</evidence>
<evidence type="ECO:0000256" key="1">
    <source>
        <dbReference type="ARBA" id="ARBA00022741"/>
    </source>
</evidence>
<dbReference type="OMA" id="FQWIPEI"/>
<dbReference type="Pfam" id="PF00071">
    <property type="entry name" value="Ras"/>
    <property type="match status" value="1"/>
</dbReference>
<reference evidence="4 5" key="1">
    <citation type="journal article" date="2011" name="Genome Res.">
        <title>Phylogeny-wide analysis of social amoeba genomes highlights ancient origins for complex intercellular communication.</title>
        <authorList>
            <person name="Heidel A.J."/>
            <person name="Lawal H.M."/>
            <person name="Felder M."/>
            <person name="Schilde C."/>
            <person name="Helps N.R."/>
            <person name="Tunggal B."/>
            <person name="Rivero F."/>
            <person name="John U."/>
            <person name="Schleicher M."/>
            <person name="Eichinger L."/>
            <person name="Platzer M."/>
            <person name="Noegel A.A."/>
            <person name="Schaap P."/>
            <person name="Gloeckner G."/>
        </authorList>
    </citation>
    <scope>NUCLEOTIDE SEQUENCE [LARGE SCALE GENOMIC DNA]</scope>
    <source>
        <strain evidence="5">ATCC 26659 / Pp 5 / PN500</strain>
    </source>
</reference>
<proteinExistence type="predicted"/>
<dbReference type="InParanoid" id="D3AW86"/>
<dbReference type="EMBL" id="ADBJ01000002">
    <property type="protein sequence ID" value="EFA86559.1"/>
    <property type="molecule type" value="Genomic_DNA"/>
</dbReference>
<organism evidence="4 5">
    <name type="scientific">Heterostelium pallidum (strain ATCC 26659 / Pp 5 / PN500)</name>
    <name type="common">Cellular slime mold</name>
    <name type="synonym">Polysphondylium pallidum</name>
    <dbReference type="NCBI Taxonomy" id="670386"/>
    <lineage>
        <taxon>Eukaryota</taxon>
        <taxon>Amoebozoa</taxon>
        <taxon>Evosea</taxon>
        <taxon>Eumycetozoa</taxon>
        <taxon>Dictyostelia</taxon>
        <taxon>Acytosteliales</taxon>
        <taxon>Acytosteliaceae</taxon>
        <taxon>Heterostelium</taxon>
    </lineage>
</organism>
<dbReference type="PANTHER" id="PTHR24072">
    <property type="entry name" value="RHO FAMILY GTPASE"/>
    <property type="match status" value="1"/>
</dbReference>
<evidence type="ECO:0000256" key="3">
    <source>
        <dbReference type="SAM" id="MobiDB-lite"/>
    </source>
</evidence>
<gene>
    <name evidence="4" type="ORF">PPL_00360</name>
</gene>
<dbReference type="PROSITE" id="PS51419">
    <property type="entry name" value="RAB"/>
    <property type="match status" value="1"/>
</dbReference>
<evidence type="ECO:0000256" key="2">
    <source>
        <dbReference type="ARBA" id="ARBA00023134"/>
    </source>
</evidence>
<sequence length="378" mass="43194">MMDDDKMSIEAASHLFKKMTKNDTAVIAKVLLNGKRHPLIRLDGKELGNDGCGITEEGGIKLLAYLEKTKFSIVNLNLKCNKISRDTTDKITEQLNLKKEKERKRKLKAEAQDLITEEAERMIKIKLKDVNEKAQKELESKLKDLGKKEQEIQSKEKILTRGQSELSAKLKEFEKKKETREKAKVKKEKEQKESTSPKSIKKKKTDDHITIVVAGDKDLDKELLIGYGMNVVSECKVVSDSDFEKTINGNILLDGGKSVNFTFVNTSGHDRYSRLRALQYEHADGAIVVYSAFDRVSFEDLSFQWLPEINFMGKMPIFVAGMQVDKRNNPPRPSDITEEEGREFAKKIGSNVFFEPNCADDFKKMVNTIYKEMKKKKK</sequence>
<keyword evidence="5" id="KW-1185">Reference proteome</keyword>